<name>A0A4Y2JL70_ARAVE</name>
<evidence type="ECO:0000313" key="2">
    <source>
        <dbReference type="EMBL" id="GBM90726.1"/>
    </source>
</evidence>
<keyword evidence="3" id="KW-1185">Reference proteome</keyword>
<dbReference type="EMBL" id="BGPR01110967">
    <property type="protein sequence ID" value="GBM90694.1"/>
    <property type="molecule type" value="Genomic_DNA"/>
</dbReference>
<dbReference type="Proteomes" id="UP000499080">
    <property type="component" value="Unassembled WGS sequence"/>
</dbReference>
<accession>A0A4Y2JL70</accession>
<dbReference type="EMBL" id="BGPR01110977">
    <property type="protein sequence ID" value="GBM90726.1"/>
    <property type="molecule type" value="Genomic_DNA"/>
</dbReference>
<gene>
    <name evidence="1" type="ORF">AVEN_17330_1</name>
    <name evidence="2" type="ORF">AVEN_184354_1</name>
</gene>
<sequence>MPITSLNYTHDGSDVEMEIGVLFDHLLACKTNEHPVSLHLEWMWPIKELSSISPGFQEAEMLGVIHIFSRQGFRCLAGILTGKSPRISRESVHRCFGHRRRS</sequence>
<protein>
    <submittedName>
        <fullName evidence="1">Uncharacterized protein</fullName>
    </submittedName>
</protein>
<comment type="caution">
    <text evidence="1">The sequence shown here is derived from an EMBL/GenBank/DDBJ whole genome shotgun (WGS) entry which is preliminary data.</text>
</comment>
<proteinExistence type="predicted"/>
<evidence type="ECO:0000313" key="1">
    <source>
        <dbReference type="EMBL" id="GBM90694.1"/>
    </source>
</evidence>
<evidence type="ECO:0000313" key="3">
    <source>
        <dbReference type="Proteomes" id="UP000499080"/>
    </source>
</evidence>
<reference evidence="1 3" key="1">
    <citation type="journal article" date="2019" name="Sci. Rep.">
        <title>Orb-weaving spider Araneus ventricosus genome elucidates the spidroin gene catalogue.</title>
        <authorList>
            <person name="Kono N."/>
            <person name="Nakamura H."/>
            <person name="Ohtoshi R."/>
            <person name="Moran D.A.P."/>
            <person name="Shinohara A."/>
            <person name="Yoshida Y."/>
            <person name="Fujiwara M."/>
            <person name="Mori M."/>
            <person name="Tomita M."/>
            <person name="Arakawa K."/>
        </authorList>
    </citation>
    <scope>NUCLEOTIDE SEQUENCE [LARGE SCALE GENOMIC DNA]</scope>
</reference>
<organism evidence="1 3">
    <name type="scientific">Araneus ventricosus</name>
    <name type="common">Orbweaver spider</name>
    <name type="synonym">Epeira ventricosa</name>
    <dbReference type="NCBI Taxonomy" id="182803"/>
    <lineage>
        <taxon>Eukaryota</taxon>
        <taxon>Metazoa</taxon>
        <taxon>Ecdysozoa</taxon>
        <taxon>Arthropoda</taxon>
        <taxon>Chelicerata</taxon>
        <taxon>Arachnida</taxon>
        <taxon>Araneae</taxon>
        <taxon>Araneomorphae</taxon>
        <taxon>Entelegynae</taxon>
        <taxon>Araneoidea</taxon>
        <taxon>Araneidae</taxon>
        <taxon>Araneus</taxon>
    </lineage>
</organism>
<dbReference type="AlphaFoldDB" id="A0A4Y2JL70"/>